<dbReference type="Gene3D" id="1.10.1220.10">
    <property type="entry name" value="Met repressor-like"/>
    <property type="match status" value="1"/>
</dbReference>
<protein>
    <submittedName>
        <fullName evidence="3">DNA-damage-inducible protein J</fullName>
    </submittedName>
</protein>
<gene>
    <name evidence="3" type="ORF">MNBD_GAMMA12-1789</name>
</gene>
<dbReference type="InterPro" id="IPR013321">
    <property type="entry name" value="Arc_rbn_hlx_hlx"/>
</dbReference>
<dbReference type="AlphaFoldDB" id="A0A3B0YCD2"/>
<dbReference type="InterPro" id="IPR026262">
    <property type="entry name" value="DinJ"/>
</dbReference>
<comment type="similarity">
    <text evidence="1">Belongs to the RelB/DinJ antitoxin family.</text>
</comment>
<dbReference type="PANTHER" id="PTHR38781">
    <property type="entry name" value="ANTITOXIN DINJ-RELATED"/>
    <property type="match status" value="1"/>
</dbReference>
<evidence type="ECO:0000256" key="1">
    <source>
        <dbReference type="ARBA" id="ARBA00010562"/>
    </source>
</evidence>
<keyword evidence="2" id="KW-1277">Toxin-antitoxin system</keyword>
<name>A0A3B0YCD2_9ZZZZ</name>
<dbReference type="GO" id="GO:0006355">
    <property type="term" value="P:regulation of DNA-templated transcription"/>
    <property type="evidence" value="ECO:0007669"/>
    <property type="project" value="InterPro"/>
</dbReference>
<dbReference type="PIRSF" id="PIRSF003108">
    <property type="entry name" value="DinJ"/>
    <property type="match status" value="1"/>
</dbReference>
<reference evidence="3" key="1">
    <citation type="submission" date="2018-06" db="EMBL/GenBank/DDBJ databases">
        <authorList>
            <person name="Zhirakovskaya E."/>
        </authorList>
    </citation>
    <scope>NUCLEOTIDE SEQUENCE</scope>
</reference>
<organism evidence="3">
    <name type="scientific">hydrothermal vent metagenome</name>
    <dbReference type="NCBI Taxonomy" id="652676"/>
    <lineage>
        <taxon>unclassified sequences</taxon>
        <taxon>metagenomes</taxon>
        <taxon>ecological metagenomes</taxon>
    </lineage>
</organism>
<dbReference type="EMBL" id="UOFL01000033">
    <property type="protein sequence ID" value="VAW71849.1"/>
    <property type="molecule type" value="Genomic_DNA"/>
</dbReference>
<accession>A0A3B0YCD2</accession>
<dbReference type="GO" id="GO:0006351">
    <property type="term" value="P:DNA-templated transcription"/>
    <property type="evidence" value="ECO:0007669"/>
    <property type="project" value="TreeGrafter"/>
</dbReference>
<evidence type="ECO:0000313" key="3">
    <source>
        <dbReference type="EMBL" id="VAW71849.1"/>
    </source>
</evidence>
<dbReference type="Pfam" id="PF04221">
    <property type="entry name" value="RelB"/>
    <property type="match status" value="1"/>
</dbReference>
<dbReference type="GO" id="GO:0000987">
    <property type="term" value="F:cis-regulatory region sequence-specific DNA binding"/>
    <property type="evidence" value="ECO:0007669"/>
    <property type="project" value="InterPro"/>
</dbReference>
<dbReference type="InterPro" id="IPR007337">
    <property type="entry name" value="RelB/DinJ"/>
</dbReference>
<proteinExistence type="inferred from homology"/>
<sequence length="80" mass="9041">MKTSIINARVRPELKGDVEQILSKLGISTTQAITMFFEQIKINRGIPFPLQLPNDETIQAMLDARENKNLTSIEVDKISQ</sequence>
<evidence type="ECO:0000256" key="2">
    <source>
        <dbReference type="ARBA" id="ARBA00022649"/>
    </source>
</evidence>
<dbReference type="NCBIfam" id="TIGR02384">
    <property type="entry name" value="RelB_DinJ"/>
    <property type="match status" value="1"/>
</dbReference>
<dbReference type="PANTHER" id="PTHR38781:SF1">
    <property type="entry name" value="ANTITOXIN DINJ-RELATED"/>
    <property type="match status" value="1"/>
</dbReference>
<dbReference type="GO" id="GO:0044010">
    <property type="term" value="P:single-species biofilm formation"/>
    <property type="evidence" value="ECO:0007669"/>
    <property type="project" value="InterPro"/>
</dbReference>
<dbReference type="GO" id="GO:0015643">
    <property type="term" value="F:toxic substance binding"/>
    <property type="evidence" value="ECO:0007669"/>
    <property type="project" value="InterPro"/>
</dbReference>